<name>A0A6S6SZ78_9GAMM</name>
<reference evidence="5" key="1">
    <citation type="submission" date="2020-01" db="EMBL/GenBank/DDBJ databases">
        <authorList>
            <person name="Meier V. D."/>
            <person name="Meier V D."/>
        </authorList>
    </citation>
    <scope>NUCLEOTIDE SEQUENCE</scope>
    <source>
        <strain evidence="5">HLG_WM_MAG_09</strain>
    </source>
</reference>
<dbReference type="GO" id="GO:0005524">
    <property type="term" value="F:ATP binding"/>
    <property type="evidence" value="ECO:0007669"/>
    <property type="project" value="InterPro"/>
</dbReference>
<evidence type="ECO:0000256" key="2">
    <source>
        <dbReference type="ARBA" id="ARBA00022741"/>
    </source>
</evidence>
<dbReference type="GO" id="GO:0003746">
    <property type="term" value="F:translation elongation factor activity"/>
    <property type="evidence" value="ECO:0007669"/>
    <property type="project" value="UniProtKB-KW"/>
</dbReference>
<dbReference type="EMBL" id="CACVAT010000140">
    <property type="protein sequence ID" value="CAA6809817.1"/>
    <property type="molecule type" value="Genomic_DNA"/>
</dbReference>
<protein>
    <submittedName>
        <fullName evidence="5">Translation elongation factor P Lys34:lysine transferase</fullName>
    </submittedName>
</protein>
<keyword evidence="3" id="KW-0067">ATP-binding</keyword>
<dbReference type="PANTHER" id="PTHR42918:SF6">
    <property type="entry name" value="ELONGATION FACTOR P--(R)-BETA-LYSINE LIGASE"/>
    <property type="match status" value="1"/>
</dbReference>
<keyword evidence="2" id="KW-0547">Nucleotide-binding</keyword>
<keyword evidence="5" id="KW-0808">Transferase</keyword>
<evidence type="ECO:0000313" key="5">
    <source>
        <dbReference type="EMBL" id="CAA6809817.1"/>
    </source>
</evidence>
<dbReference type="SUPFAM" id="SSF55681">
    <property type="entry name" value="Class II aaRS and biotin synthetases"/>
    <property type="match status" value="1"/>
</dbReference>
<evidence type="ECO:0000259" key="4">
    <source>
        <dbReference type="Pfam" id="PF00152"/>
    </source>
</evidence>
<evidence type="ECO:0000256" key="1">
    <source>
        <dbReference type="ARBA" id="ARBA00022598"/>
    </source>
</evidence>
<keyword evidence="5" id="KW-0648">Protein biosynthesis</keyword>
<proteinExistence type="predicted"/>
<organism evidence="5">
    <name type="scientific">uncultured Thiotrichaceae bacterium</name>
    <dbReference type="NCBI Taxonomy" id="298394"/>
    <lineage>
        <taxon>Bacteria</taxon>
        <taxon>Pseudomonadati</taxon>
        <taxon>Pseudomonadota</taxon>
        <taxon>Gammaproteobacteria</taxon>
        <taxon>Thiotrichales</taxon>
        <taxon>Thiotrichaceae</taxon>
        <taxon>environmental samples</taxon>
    </lineage>
</organism>
<keyword evidence="1" id="KW-0436">Ligase</keyword>
<dbReference type="GO" id="GO:0016740">
    <property type="term" value="F:transferase activity"/>
    <property type="evidence" value="ECO:0007669"/>
    <property type="project" value="UniProtKB-KW"/>
</dbReference>
<dbReference type="GO" id="GO:0004824">
    <property type="term" value="F:lysine-tRNA ligase activity"/>
    <property type="evidence" value="ECO:0007669"/>
    <property type="project" value="TreeGrafter"/>
</dbReference>
<dbReference type="GO" id="GO:0005829">
    <property type="term" value="C:cytosol"/>
    <property type="evidence" value="ECO:0007669"/>
    <property type="project" value="TreeGrafter"/>
</dbReference>
<dbReference type="GO" id="GO:0006430">
    <property type="term" value="P:lysyl-tRNA aminoacylation"/>
    <property type="evidence" value="ECO:0007669"/>
    <property type="project" value="TreeGrafter"/>
</dbReference>
<dbReference type="AlphaFoldDB" id="A0A6S6SZ78"/>
<dbReference type="InterPro" id="IPR045864">
    <property type="entry name" value="aa-tRNA-synth_II/BPL/LPL"/>
</dbReference>
<evidence type="ECO:0000256" key="3">
    <source>
        <dbReference type="ARBA" id="ARBA00022840"/>
    </source>
</evidence>
<dbReference type="Gene3D" id="3.30.930.10">
    <property type="entry name" value="Bira Bifunctional Protein, Domain 2"/>
    <property type="match status" value="1"/>
</dbReference>
<dbReference type="GO" id="GO:0000049">
    <property type="term" value="F:tRNA binding"/>
    <property type="evidence" value="ECO:0007669"/>
    <property type="project" value="TreeGrafter"/>
</dbReference>
<dbReference type="Pfam" id="PF00152">
    <property type="entry name" value="tRNA-synt_2"/>
    <property type="match status" value="1"/>
</dbReference>
<keyword evidence="5" id="KW-0251">Elongation factor</keyword>
<gene>
    <name evidence="5" type="ORF">HELGO_WM79826</name>
</gene>
<feature type="domain" description="Aminoacyl-tRNA synthetase class II (D/K/N)" evidence="4">
    <location>
        <begin position="2"/>
        <end position="242"/>
    </location>
</feature>
<dbReference type="PANTHER" id="PTHR42918">
    <property type="entry name" value="LYSYL-TRNA SYNTHETASE"/>
    <property type="match status" value="1"/>
</dbReference>
<dbReference type="InterPro" id="IPR004364">
    <property type="entry name" value="Aa-tRNA-synt_II"/>
</dbReference>
<accession>A0A6S6SZ78</accession>
<sequence length="246" mass="27612">MKRLLAAGSGDIYEICKVWRQDESGSRHNPEFTLLEFYRIGFSYQRLMQEVTLLLHTLLPHLSKPAKFVTYHDCFLERLGINPHIASEEQLKNCASEQGLAINGTFNRQECLDLLFTHVIEAGFATDQLTFVYHYPAAQSALACVTEHQGHQVAERFEIYLGPMELGNGYQELIDGGANAAKLEQDARLRTKTGLKPVATDQRFIHAMQQGMPRASGVAIGLDRVLLCSQGKKTLNQVISFSWELA</sequence>